<evidence type="ECO:0000256" key="3">
    <source>
        <dbReference type="ARBA" id="ARBA00022989"/>
    </source>
</evidence>
<dbReference type="CDD" id="cd05379">
    <property type="entry name" value="CAP_bacterial"/>
    <property type="match status" value="1"/>
</dbReference>
<dbReference type="Proteomes" id="UP000177092">
    <property type="component" value="Unassembled WGS sequence"/>
</dbReference>
<gene>
    <name evidence="7" type="ORF">A3D03_04590</name>
</gene>
<accession>A0A1F6A8B3</accession>
<evidence type="ECO:0000313" key="7">
    <source>
        <dbReference type="EMBL" id="OGG20773.1"/>
    </source>
</evidence>
<dbReference type="InterPro" id="IPR014044">
    <property type="entry name" value="CAP_dom"/>
</dbReference>
<reference evidence="7 8" key="1">
    <citation type="journal article" date="2016" name="Nat. Commun.">
        <title>Thousands of microbial genomes shed light on interconnected biogeochemical processes in an aquifer system.</title>
        <authorList>
            <person name="Anantharaman K."/>
            <person name="Brown C.T."/>
            <person name="Hug L.A."/>
            <person name="Sharon I."/>
            <person name="Castelle C.J."/>
            <person name="Probst A.J."/>
            <person name="Thomas B.C."/>
            <person name="Singh A."/>
            <person name="Wilkins M.J."/>
            <person name="Karaoz U."/>
            <person name="Brodie E.L."/>
            <person name="Williams K.H."/>
            <person name="Hubbard S.S."/>
            <person name="Banfield J.F."/>
        </authorList>
    </citation>
    <scope>NUCLEOTIDE SEQUENCE [LARGE SCALE GENOMIC DNA]</scope>
</reference>
<feature type="transmembrane region" description="Helical" evidence="5">
    <location>
        <begin position="32"/>
        <end position="50"/>
    </location>
</feature>
<dbReference type="InterPro" id="IPR035940">
    <property type="entry name" value="CAP_sf"/>
</dbReference>
<comment type="caution">
    <text evidence="7">The sequence shown here is derived from an EMBL/GenBank/DDBJ whole genome shotgun (WGS) entry which is preliminary data.</text>
</comment>
<feature type="transmembrane region" description="Helical" evidence="5">
    <location>
        <begin position="6"/>
        <end position="25"/>
    </location>
</feature>
<protein>
    <recommendedName>
        <fullName evidence="6">SCP domain-containing protein</fullName>
    </recommendedName>
</protein>
<comment type="subcellular location">
    <subcellularLocation>
        <location evidence="1">Membrane</location>
        <topology evidence="1">Multi-pass membrane protein</topology>
    </subcellularLocation>
</comment>
<evidence type="ECO:0000256" key="1">
    <source>
        <dbReference type="ARBA" id="ARBA00004141"/>
    </source>
</evidence>
<dbReference type="AlphaFoldDB" id="A0A1F6A8B3"/>
<proteinExistence type="predicted"/>
<dbReference type="GO" id="GO:0009403">
    <property type="term" value="P:toxin biosynthetic process"/>
    <property type="evidence" value="ECO:0007669"/>
    <property type="project" value="InterPro"/>
</dbReference>
<dbReference type="Pfam" id="PF00188">
    <property type="entry name" value="CAP"/>
    <property type="match status" value="1"/>
</dbReference>
<dbReference type="InterPro" id="IPR003825">
    <property type="entry name" value="Colicin-V_CvpA"/>
</dbReference>
<feature type="transmembrane region" description="Helical" evidence="5">
    <location>
        <begin position="112"/>
        <end position="145"/>
    </location>
</feature>
<dbReference type="GO" id="GO:0016020">
    <property type="term" value="C:membrane"/>
    <property type="evidence" value="ECO:0007669"/>
    <property type="project" value="UniProtKB-SubCell"/>
</dbReference>
<dbReference type="EMBL" id="MFJN01000035">
    <property type="protein sequence ID" value="OGG20773.1"/>
    <property type="molecule type" value="Genomic_DNA"/>
</dbReference>
<dbReference type="Gene3D" id="3.40.33.10">
    <property type="entry name" value="CAP"/>
    <property type="match status" value="1"/>
</dbReference>
<dbReference type="STRING" id="1798384.A3D03_04590"/>
<evidence type="ECO:0000259" key="6">
    <source>
        <dbReference type="Pfam" id="PF00188"/>
    </source>
</evidence>
<dbReference type="SUPFAM" id="SSF55797">
    <property type="entry name" value="PR-1-like"/>
    <property type="match status" value="1"/>
</dbReference>
<name>A0A1F6A8B3_9BACT</name>
<dbReference type="PANTHER" id="PTHR31157:SF1">
    <property type="entry name" value="SCP DOMAIN-CONTAINING PROTEIN"/>
    <property type="match status" value="1"/>
</dbReference>
<dbReference type="PANTHER" id="PTHR31157">
    <property type="entry name" value="SCP DOMAIN-CONTAINING PROTEIN"/>
    <property type="match status" value="1"/>
</dbReference>
<feature type="domain" description="SCP" evidence="6">
    <location>
        <begin position="224"/>
        <end position="337"/>
    </location>
</feature>
<sequence length="339" mass="37549">MYNLPTLHGNWIDLVILLVIIFYVWEGIRRGFILGIIDLGGFILSFLISLKTYRLTGNLLVENFTLPAGLANAAGFLINGALIELLCNVLANTIHRKLYPFFRKIFEKKKLLGYFIWSNRLLGILPAFGETLIFCAFLLTLFVSLPIQGAVKKDITSSKIGGPIVAKTQGIERQMNNIFGEAVNETLTFLTINSNPTISEKVDLGFTQLEVKIDEGGEDQMLILINKERKIKGLQTLSDSSKLKELARSYGKEMFAKGFFSHYNPDGLSPFDRMNKVNIEYTAAGENLALAPNVSFAHQGLMNSPGHRANILSGDFGKVGIGVIDGGIYGEIFVQEFTN</sequence>
<keyword evidence="4 5" id="KW-0472">Membrane</keyword>
<organism evidence="7 8">
    <name type="scientific">Candidatus Gottesmanbacteria bacterium RIFCSPHIGHO2_02_FULL_40_13</name>
    <dbReference type="NCBI Taxonomy" id="1798384"/>
    <lineage>
        <taxon>Bacteria</taxon>
        <taxon>Candidatus Gottesmaniibacteriota</taxon>
    </lineage>
</organism>
<evidence type="ECO:0000313" key="8">
    <source>
        <dbReference type="Proteomes" id="UP000177092"/>
    </source>
</evidence>
<evidence type="ECO:0000256" key="2">
    <source>
        <dbReference type="ARBA" id="ARBA00022692"/>
    </source>
</evidence>
<evidence type="ECO:0000256" key="4">
    <source>
        <dbReference type="ARBA" id="ARBA00023136"/>
    </source>
</evidence>
<evidence type="ECO:0000256" key="5">
    <source>
        <dbReference type="SAM" id="Phobius"/>
    </source>
</evidence>
<keyword evidence="2 5" id="KW-0812">Transmembrane</keyword>
<keyword evidence="3 5" id="KW-1133">Transmembrane helix</keyword>
<dbReference type="Pfam" id="PF02674">
    <property type="entry name" value="Colicin_V"/>
    <property type="match status" value="1"/>
</dbReference>
<feature type="transmembrane region" description="Helical" evidence="5">
    <location>
        <begin position="70"/>
        <end position="91"/>
    </location>
</feature>